<dbReference type="GO" id="GO:0051607">
    <property type="term" value="P:defense response to virus"/>
    <property type="evidence" value="ECO:0007669"/>
    <property type="project" value="UniProtKB-UniRule"/>
</dbReference>
<evidence type="ECO:0000256" key="11">
    <source>
        <dbReference type="ARBA" id="ARBA00023211"/>
    </source>
</evidence>
<dbReference type="EC" id="3.1.-.-" evidence="14"/>
<dbReference type="InterPro" id="IPR042206">
    <property type="entry name" value="CRISPR-assoc_Cas1_C"/>
</dbReference>
<keyword evidence="4 14" id="KW-0378">Hydrolase</keyword>
<keyword evidence="6 14" id="KW-0460">Magnesium</keyword>
<feature type="binding site" evidence="14">
    <location>
        <position position="367"/>
    </location>
    <ligand>
        <name>Mn(2+)</name>
        <dbReference type="ChEBI" id="CHEBI:29035"/>
    </ligand>
</feature>
<accession>A0A1R4JWS2</accession>
<dbReference type="GO" id="GO:0046872">
    <property type="term" value="F:metal ion binding"/>
    <property type="evidence" value="ECO:0007669"/>
    <property type="project" value="UniProtKB-UniRule"/>
</dbReference>
<feature type="binding site" evidence="14">
    <location>
        <position position="438"/>
    </location>
    <ligand>
        <name>Mn(2+)</name>
        <dbReference type="ChEBI" id="CHEBI:29035"/>
    </ligand>
</feature>
<comment type="cofactor">
    <cofactor evidence="14">
        <name>Mg(2+)</name>
        <dbReference type="ChEBI" id="CHEBI:18420"/>
    </cofactor>
    <cofactor evidence="14">
        <name>Mn(2+)</name>
        <dbReference type="ChEBI" id="CHEBI:29035"/>
    </cofactor>
</comment>
<dbReference type="GO" id="GO:0004519">
    <property type="term" value="F:endonuclease activity"/>
    <property type="evidence" value="ECO:0007669"/>
    <property type="project" value="UniProtKB-UniRule"/>
</dbReference>
<sequence length="546" mass="59433">MRTAQDEAGLDGGEPYEDSVPISLVAHWSFCPRRAWLEAMGEKAPQVAQMAEGTAAHRRVDTPSAGEGDTVRAVDVRERTLGFHGRIDRAERLPSGALRIIEHKATPVKRSPTVSEANRLQLTLQTMALEAMGHEVAAAQVYFTHHHRNVPVDLDDADRSAAVAAVEATRKVVSSTRAPAPLSDDPKCMRCSHSSVCLPEERQEAAVVRRIVPPDPTGEVVHLTAPGSRASLSRGRLTVVQGDEKLASVPLERMTAVMVHGNVDLSGALLREMMWRGLPGVWCTGTGRVVGWTNGVRSPNGGARFRQFEVAAQGRVDVAREFIAAKISNQATILRRFGGDASVVAQLRSATRMALTAPTEQELFGIEGRAAAAYFDRFPRLLSDAVDSSIGANFPGRVGRGAVDELNVALNYGYGMLLGEVIRAVLACGLDPHAGLLHSPGRNKPALALDLMEEFRAPLVDAAVLTAFNNGEFGERSFTHVLGGARFTQHGRRKLISGVERRLVTEFMHPVFQYRMTWRRAIEVQARMFLGVLDGTQPTYKGIRVR</sequence>
<dbReference type="InterPro" id="IPR042211">
    <property type="entry name" value="CRISPR-assoc_Cas1_N"/>
</dbReference>
<dbReference type="HAMAP" id="MF_01470">
    <property type="entry name" value="Cas1"/>
    <property type="match status" value="1"/>
</dbReference>
<dbReference type="NCBIfam" id="TIGR00287">
    <property type="entry name" value="cas1"/>
    <property type="match status" value="1"/>
</dbReference>
<keyword evidence="1 14" id="KW-0540">Nuclease</keyword>
<dbReference type="InterPro" id="IPR002729">
    <property type="entry name" value="CRISPR-assoc_Cas1"/>
</dbReference>
<dbReference type="GO" id="GO:0043571">
    <property type="term" value="P:maintenance of CRISPR repeat elements"/>
    <property type="evidence" value="ECO:0007669"/>
    <property type="project" value="UniProtKB-UniRule"/>
</dbReference>
<dbReference type="CDD" id="cd09634">
    <property type="entry name" value="Cas1_I-II-III"/>
    <property type="match status" value="1"/>
</dbReference>
<keyword evidence="7" id="KW-0408">Iron</keyword>
<protein>
    <recommendedName>
        <fullName evidence="14">CRISPR-associated endonuclease Cas1</fullName>
        <ecNumber evidence="14">3.1.-.-</ecNumber>
    </recommendedName>
</protein>
<evidence type="ECO:0000256" key="10">
    <source>
        <dbReference type="ARBA" id="ARBA00023125"/>
    </source>
</evidence>
<dbReference type="InterPro" id="IPR050646">
    <property type="entry name" value="Cas1"/>
</dbReference>
<name>A0A1R4JWS2_9MICC</name>
<evidence type="ECO:0000256" key="1">
    <source>
        <dbReference type="ARBA" id="ARBA00022722"/>
    </source>
</evidence>
<dbReference type="InterPro" id="IPR013343">
    <property type="entry name" value="CRISPR-assoc_prot_Cas4"/>
</dbReference>
<proteinExistence type="inferred from homology"/>
<keyword evidence="3 14" id="KW-0255">Endonuclease</keyword>
<dbReference type="PANTHER" id="PTHR34353">
    <property type="entry name" value="CRISPR-ASSOCIATED ENDONUCLEASE CAS1 1"/>
    <property type="match status" value="1"/>
</dbReference>
<evidence type="ECO:0000256" key="2">
    <source>
        <dbReference type="ARBA" id="ARBA00022723"/>
    </source>
</evidence>
<dbReference type="EMBL" id="FUKP01000069">
    <property type="protein sequence ID" value="SJN36507.1"/>
    <property type="molecule type" value="Genomic_DNA"/>
</dbReference>
<dbReference type="AlphaFoldDB" id="A0A1R4JWS2"/>
<evidence type="ECO:0000256" key="5">
    <source>
        <dbReference type="ARBA" id="ARBA00022839"/>
    </source>
</evidence>
<evidence type="ECO:0000259" key="15">
    <source>
        <dbReference type="Pfam" id="PF01930"/>
    </source>
</evidence>
<evidence type="ECO:0000313" key="17">
    <source>
        <dbReference type="Proteomes" id="UP000196230"/>
    </source>
</evidence>
<dbReference type="GO" id="GO:0004527">
    <property type="term" value="F:exonuclease activity"/>
    <property type="evidence" value="ECO:0007669"/>
    <property type="project" value="UniProtKB-KW"/>
</dbReference>
<evidence type="ECO:0000256" key="6">
    <source>
        <dbReference type="ARBA" id="ARBA00022842"/>
    </source>
</evidence>
<comment type="similarity">
    <text evidence="14">Belongs to the CRISPR-associated endonuclease Cas1 family.</text>
</comment>
<feature type="domain" description="DUF83" evidence="15">
    <location>
        <begin position="23"/>
        <end position="198"/>
    </location>
</feature>
<evidence type="ECO:0000256" key="14">
    <source>
        <dbReference type="HAMAP-Rule" id="MF_01470"/>
    </source>
</evidence>
<feature type="binding site" evidence="14">
    <location>
        <position position="453"/>
    </location>
    <ligand>
        <name>Mn(2+)</name>
        <dbReference type="ChEBI" id="CHEBI:29035"/>
    </ligand>
</feature>
<keyword evidence="5 16" id="KW-0269">Exonuclease</keyword>
<organism evidence="16 17">
    <name type="scientific">Micrococcus lylae</name>
    <dbReference type="NCBI Taxonomy" id="1273"/>
    <lineage>
        <taxon>Bacteria</taxon>
        <taxon>Bacillati</taxon>
        <taxon>Actinomycetota</taxon>
        <taxon>Actinomycetes</taxon>
        <taxon>Micrococcales</taxon>
        <taxon>Micrococcaceae</taxon>
        <taxon>Micrococcus</taxon>
    </lineage>
</organism>
<dbReference type="Gene3D" id="3.100.10.20">
    <property type="entry name" value="CRISPR-associated endonuclease Cas1, N-terminal domain"/>
    <property type="match status" value="1"/>
</dbReference>
<comment type="function">
    <text evidence="14">CRISPR (clustered regularly interspaced short palindromic repeat), is an adaptive immune system that provides protection against mobile genetic elements (viruses, transposable elements and conjugative plasmids). CRISPR clusters contain spacers, sequences complementary to antecedent mobile elements, and target invading nucleic acids. CRISPR clusters are transcribed and processed into CRISPR RNA (crRNA). Acts as a dsDNA endonuclease. Involved in the integration of spacer DNA into the CRISPR cassette.</text>
</comment>
<dbReference type="GO" id="GO:0003677">
    <property type="term" value="F:DNA binding"/>
    <property type="evidence" value="ECO:0007669"/>
    <property type="project" value="UniProtKB-KW"/>
</dbReference>
<evidence type="ECO:0000256" key="7">
    <source>
        <dbReference type="ARBA" id="ARBA00023004"/>
    </source>
</evidence>
<dbReference type="Pfam" id="PF01867">
    <property type="entry name" value="Cas_Cas1"/>
    <property type="match status" value="1"/>
</dbReference>
<dbReference type="InterPro" id="IPR022765">
    <property type="entry name" value="Dna2/Cas4_DUF83"/>
</dbReference>
<dbReference type="GO" id="GO:0051536">
    <property type="term" value="F:iron-sulfur cluster binding"/>
    <property type="evidence" value="ECO:0007669"/>
    <property type="project" value="UniProtKB-KW"/>
</dbReference>
<evidence type="ECO:0000256" key="4">
    <source>
        <dbReference type="ARBA" id="ARBA00022801"/>
    </source>
</evidence>
<dbReference type="InterPro" id="IPR011604">
    <property type="entry name" value="PDDEXK-like_dom_sf"/>
</dbReference>
<evidence type="ECO:0000256" key="12">
    <source>
        <dbReference type="ARBA" id="ARBA00033996"/>
    </source>
</evidence>
<gene>
    <name evidence="14" type="primary">cas1</name>
    <name evidence="16" type="ORF">FM125_11135</name>
</gene>
<dbReference type="Pfam" id="PF01930">
    <property type="entry name" value="Cas_Cas4"/>
    <property type="match status" value="1"/>
</dbReference>
<keyword evidence="8" id="KW-0411">Iron-sulfur</keyword>
<dbReference type="PANTHER" id="PTHR34353:SF2">
    <property type="entry name" value="CRISPR-ASSOCIATED ENDONUCLEASE CAS1 1"/>
    <property type="match status" value="1"/>
</dbReference>
<keyword evidence="9 14" id="KW-0051">Antiviral defense</keyword>
<dbReference type="Gene3D" id="3.90.320.10">
    <property type="match status" value="1"/>
</dbReference>
<dbReference type="Gene3D" id="1.20.120.920">
    <property type="entry name" value="CRISPR-associated endonuclease Cas1, C-terminal domain"/>
    <property type="match status" value="1"/>
</dbReference>
<keyword evidence="2 14" id="KW-0479">Metal-binding</keyword>
<evidence type="ECO:0000256" key="3">
    <source>
        <dbReference type="ARBA" id="ARBA00022759"/>
    </source>
</evidence>
<keyword evidence="10 14" id="KW-0238">DNA-binding</keyword>
<keyword evidence="11 14" id="KW-0464">Manganese</keyword>
<reference evidence="16 17" key="1">
    <citation type="submission" date="2017-02" db="EMBL/GenBank/DDBJ databases">
        <authorList>
            <person name="Peterson S.W."/>
        </authorList>
    </citation>
    <scope>NUCLEOTIDE SEQUENCE [LARGE SCALE GENOMIC DNA]</scope>
    <source>
        <strain evidence="16 17">2B3F</strain>
    </source>
</reference>
<evidence type="ECO:0000313" key="16">
    <source>
        <dbReference type="EMBL" id="SJN36507.1"/>
    </source>
</evidence>
<dbReference type="Proteomes" id="UP000196230">
    <property type="component" value="Unassembled WGS sequence"/>
</dbReference>
<evidence type="ECO:0000256" key="8">
    <source>
        <dbReference type="ARBA" id="ARBA00023014"/>
    </source>
</evidence>
<comment type="subunit">
    <text evidence="13 14">Homodimer, forms a heterotetramer with a Cas2 homodimer.</text>
</comment>
<evidence type="ECO:0000256" key="9">
    <source>
        <dbReference type="ARBA" id="ARBA00023118"/>
    </source>
</evidence>
<evidence type="ECO:0000256" key="13">
    <source>
        <dbReference type="ARBA" id="ARBA00038592"/>
    </source>
</evidence>
<dbReference type="NCBIfam" id="TIGR00372">
    <property type="entry name" value="cas4"/>
    <property type="match status" value="1"/>
</dbReference>
<comment type="catalytic activity">
    <reaction evidence="12">
        <text>exonucleolytic cleavage in the 5'- to 3'-direction to yield nucleoside 3'-phosphates.</text>
        <dbReference type="EC" id="3.1.12.1"/>
    </reaction>
</comment>